<dbReference type="PROSITE" id="PS51257">
    <property type="entry name" value="PROKAR_LIPOPROTEIN"/>
    <property type="match status" value="1"/>
</dbReference>
<protein>
    <recommendedName>
        <fullName evidence="3">Secreted protein</fullName>
    </recommendedName>
</protein>
<reference evidence="1 2" key="1">
    <citation type="submission" date="2024-06" db="EMBL/GenBank/DDBJ databases">
        <title>The Natural Products Discovery Center: Release of the First 8490 Sequenced Strains for Exploring Actinobacteria Biosynthetic Diversity.</title>
        <authorList>
            <person name="Kalkreuter E."/>
            <person name="Kautsar S.A."/>
            <person name="Yang D."/>
            <person name="Bader C.D."/>
            <person name="Teijaro C.N."/>
            <person name="Fluegel L."/>
            <person name="Davis C.M."/>
            <person name="Simpson J.R."/>
            <person name="Lauterbach L."/>
            <person name="Steele A.D."/>
            <person name="Gui C."/>
            <person name="Meng S."/>
            <person name="Li G."/>
            <person name="Viehrig K."/>
            <person name="Ye F."/>
            <person name="Su P."/>
            <person name="Kiefer A.F."/>
            <person name="Nichols A."/>
            <person name="Cepeda A.J."/>
            <person name="Yan W."/>
            <person name="Fan B."/>
            <person name="Jiang Y."/>
            <person name="Adhikari A."/>
            <person name="Zheng C.-J."/>
            <person name="Schuster L."/>
            <person name="Cowan T.M."/>
            <person name="Smanski M.J."/>
            <person name="Chevrette M.G."/>
            <person name="De Carvalho L.P.S."/>
            <person name="Shen B."/>
        </authorList>
    </citation>
    <scope>NUCLEOTIDE SEQUENCE [LARGE SCALE GENOMIC DNA]</scope>
    <source>
        <strain evidence="1 2">NPDC052347</strain>
    </source>
</reference>
<name>A0ABV3JVC0_STRON</name>
<keyword evidence="2" id="KW-1185">Reference proteome</keyword>
<organism evidence="1 2">
    <name type="scientific">Streptomyces orinoci</name>
    <name type="common">Streptoverticillium orinoci</name>
    <dbReference type="NCBI Taxonomy" id="67339"/>
    <lineage>
        <taxon>Bacteria</taxon>
        <taxon>Bacillati</taxon>
        <taxon>Actinomycetota</taxon>
        <taxon>Actinomycetes</taxon>
        <taxon>Kitasatosporales</taxon>
        <taxon>Streptomycetaceae</taxon>
        <taxon>Streptomyces</taxon>
    </lineage>
</organism>
<gene>
    <name evidence="1" type="ORF">AB0L16_10080</name>
</gene>
<dbReference type="EMBL" id="JBFAUK010000006">
    <property type="protein sequence ID" value="MEV5506812.1"/>
    <property type="molecule type" value="Genomic_DNA"/>
</dbReference>
<evidence type="ECO:0000313" key="2">
    <source>
        <dbReference type="Proteomes" id="UP001552594"/>
    </source>
</evidence>
<dbReference type="Proteomes" id="UP001552594">
    <property type="component" value="Unassembled WGS sequence"/>
</dbReference>
<accession>A0ABV3JVC0</accession>
<dbReference type="RefSeq" id="WP_241561236.1">
    <property type="nucleotide sequence ID" value="NZ_JBFAUK010000006.1"/>
</dbReference>
<sequence>MRLRARRALFASVVVTGCAVFGITTHGTAAAIGGAAESASPPFAVETFEYPNAAKILQEQGIALRSGDGHILLADCKVSADIQVFTSQDHPGQTDRGKYCFKVTGSGKSGYLKLEIPKVFNVATGDYAVRASVTAEGKTQTVNVAKNDFEAVGQGVDPKAQPTVLVELRVTG</sequence>
<proteinExistence type="predicted"/>
<evidence type="ECO:0000313" key="1">
    <source>
        <dbReference type="EMBL" id="MEV5506812.1"/>
    </source>
</evidence>
<comment type="caution">
    <text evidence="1">The sequence shown here is derived from an EMBL/GenBank/DDBJ whole genome shotgun (WGS) entry which is preliminary data.</text>
</comment>
<evidence type="ECO:0008006" key="3">
    <source>
        <dbReference type="Google" id="ProtNLM"/>
    </source>
</evidence>